<keyword evidence="3" id="KW-1185">Reference proteome</keyword>
<evidence type="ECO:0000256" key="1">
    <source>
        <dbReference type="SAM" id="MobiDB-lite"/>
    </source>
</evidence>
<proteinExistence type="predicted"/>
<evidence type="ECO:0000313" key="2">
    <source>
        <dbReference type="EMBL" id="KAL3661416.1"/>
    </source>
</evidence>
<protein>
    <submittedName>
        <fullName evidence="2">Uncharacterized protein</fullName>
    </submittedName>
</protein>
<evidence type="ECO:0000313" key="3">
    <source>
        <dbReference type="Proteomes" id="UP001632037"/>
    </source>
</evidence>
<dbReference type="AlphaFoldDB" id="A0ABD3F4H5"/>
<sequence>MQRNACCTTQVANSASSFLQAGKCLSRMSYRLQDAKPDSYSLHENSLTCDAVLGLTTTNIVASTGRTSLSRQRRSPLRSGRSGGHSPESQPRTSHAKKLKWLLPSNMPR</sequence>
<feature type="compositionally biased region" description="Low complexity" evidence="1">
    <location>
        <begin position="77"/>
        <end position="86"/>
    </location>
</feature>
<feature type="region of interest" description="Disordered" evidence="1">
    <location>
        <begin position="63"/>
        <end position="109"/>
    </location>
</feature>
<accession>A0ABD3F4H5</accession>
<gene>
    <name evidence="2" type="ORF">V7S43_013619</name>
</gene>
<reference evidence="2 3" key="1">
    <citation type="submission" date="2024-09" db="EMBL/GenBank/DDBJ databases">
        <title>Genome sequencing and assembly of Phytophthora oleae, isolate VK10A, causative agent of rot of olive drupes.</title>
        <authorList>
            <person name="Conti Taguali S."/>
            <person name="Riolo M."/>
            <person name="La Spada F."/>
            <person name="Cacciola S.O."/>
            <person name="Dionisio G."/>
        </authorList>
    </citation>
    <scope>NUCLEOTIDE SEQUENCE [LARGE SCALE GENOMIC DNA]</scope>
    <source>
        <strain evidence="2 3">VK10A</strain>
    </source>
</reference>
<name>A0ABD3F4H5_9STRA</name>
<organism evidence="2 3">
    <name type="scientific">Phytophthora oleae</name>
    <dbReference type="NCBI Taxonomy" id="2107226"/>
    <lineage>
        <taxon>Eukaryota</taxon>
        <taxon>Sar</taxon>
        <taxon>Stramenopiles</taxon>
        <taxon>Oomycota</taxon>
        <taxon>Peronosporomycetes</taxon>
        <taxon>Peronosporales</taxon>
        <taxon>Peronosporaceae</taxon>
        <taxon>Phytophthora</taxon>
    </lineage>
</organism>
<dbReference type="EMBL" id="JBIMZQ010000036">
    <property type="protein sequence ID" value="KAL3661416.1"/>
    <property type="molecule type" value="Genomic_DNA"/>
</dbReference>
<dbReference type="Proteomes" id="UP001632037">
    <property type="component" value="Unassembled WGS sequence"/>
</dbReference>
<comment type="caution">
    <text evidence="2">The sequence shown here is derived from an EMBL/GenBank/DDBJ whole genome shotgun (WGS) entry which is preliminary data.</text>
</comment>